<accession>A0AAN9R6I4</accession>
<comment type="caution">
    <text evidence="1">The sequence shown here is derived from an EMBL/GenBank/DDBJ whole genome shotgun (WGS) entry which is preliminary data.</text>
</comment>
<reference evidence="1 2" key="1">
    <citation type="submission" date="2024-01" db="EMBL/GenBank/DDBJ databases">
        <title>The genomes of 5 underutilized Papilionoideae crops provide insights into root nodulation and disease resistanc.</title>
        <authorList>
            <person name="Jiang F."/>
        </authorList>
    </citation>
    <scope>NUCLEOTIDE SEQUENCE [LARGE SCALE GENOMIC DNA]</scope>
    <source>
        <strain evidence="1">LVBAO_FW01</strain>
        <tissue evidence="1">Leaves</tissue>
    </source>
</reference>
<dbReference type="Proteomes" id="UP001367508">
    <property type="component" value="Unassembled WGS sequence"/>
</dbReference>
<name>A0AAN9R6I4_CANGL</name>
<dbReference type="EMBL" id="JAYMYQ010000001">
    <property type="protein sequence ID" value="KAK7360921.1"/>
    <property type="molecule type" value="Genomic_DNA"/>
</dbReference>
<proteinExistence type="predicted"/>
<gene>
    <name evidence="1" type="ORF">VNO77_02939</name>
</gene>
<evidence type="ECO:0000313" key="1">
    <source>
        <dbReference type="EMBL" id="KAK7360921.1"/>
    </source>
</evidence>
<evidence type="ECO:0000313" key="2">
    <source>
        <dbReference type="Proteomes" id="UP001367508"/>
    </source>
</evidence>
<sequence length="102" mass="11481">MAEVPRFIIWISLLTVVDGGGYFPSLFPVPGNNTFPIISLAHPSSRPCWNFLSITSSFPSPLWRRQLLEQLPSSRSNHKSPNLTQTLNLTLQPFLESEKPMS</sequence>
<organism evidence="1 2">
    <name type="scientific">Canavalia gladiata</name>
    <name type="common">Sword bean</name>
    <name type="synonym">Dolichos gladiatus</name>
    <dbReference type="NCBI Taxonomy" id="3824"/>
    <lineage>
        <taxon>Eukaryota</taxon>
        <taxon>Viridiplantae</taxon>
        <taxon>Streptophyta</taxon>
        <taxon>Embryophyta</taxon>
        <taxon>Tracheophyta</taxon>
        <taxon>Spermatophyta</taxon>
        <taxon>Magnoliopsida</taxon>
        <taxon>eudicotyledons</taxon>
        <taxon>Gunneridae</taxon>
        <taxon>Pentapetalae</taxon>
        <taxon>rosids</taxon>
        <taxon>fabids</taxon>
        <taxon>Fabales</taxon>
        <taxon>Fabaceae</taxon>
        <taxon>Papilionoideae</taxon>
        <taxon>50 kb inversion clade</taxon>
        <taxon>NPAAA clade</taxon>
        <taxon>indigoferoid/millettioid clade</taxon>
        <taxon>Phaseoleae</taxon>
        <taxon>Canavalia</taxon>
    </lineage>
</organism>
<protein>
    <submittedName>
        <fullName evidence="1">Uncharacterized protein</fullName>
    </submittedName>
</protein>
<dbReference type="AlphaFoldDB" id="A0AAN9R6I4"/>
<keyword evidence="2" id="KW-1185">Reference proteome</keyword>